<dbReference type="GO" id="GO:0008869">
    <property type="term" value="F:galactonate dehydratase activity"/>
    <property type="evidence" value="ECO:0007669"/>
    <property type="project" value="InterPro"/>
</dbReference>
<name>A0A9W9MA81_9EURO</name>
<dbReference type="GeneID" id="83183397"/>
<dbReference type="PANTHER" id="PTHR48080">
    <property type="entry name" value="D-GALACTONATE DEHYDRATASE-RELATED"/>
    <property type="match status" value="1"/>
</dbReference>
<dbReference type="NCBIfam" id="NF010624">
    <property type="entry name" value="PRK14017.1"/>
    <property type="match status" value="1"/>
</dbReference>
<organism evidence="6 7">
    <name type="scientific">Penicillium cinerascens</name>
    <dbReference type="NCBI Taxonomy" id="70096"/>
    <lineage>
        <taxon>Eukaryota</taxon>
        <taxon>Fungi</taxon>
        <taxon>Dikarya</taxon>
        <taxon>Ascomycota</taxon>
        <taxon>Pezizomycotina</taxon>
        <taxon>Eurotiomycetes</taxon>
        <taxon>Eurotiomycetidae</taxon>
        <taxon>Eurotiales</taxon>
        <taxon>Aspergillaceae</taxon>
        <taxon>Penicillium</taxon>
    </lineage>
</organism>
<dbReference type="SUPFAM" id="SSF54826">
    <property type="entry name" value="Enolase N-terminal domain-like"/>
    <property type="match status" value="1"/>
</dbReference>
<feature type="domain" description="Mandelate racemase/muconate lactonizing enzyme C-terminal" evidence="5">
    <location>
        <begin position="126"/>
        <end position="228"/>
    </location>
</feature>
<evidence type="ECO:0000313" key="7">
    <source>
        <dbReference type="Proteomes" id="UP001150904"/>
    </source>
</evidence>
<evidence type="ECO:0000256" key="2">
    <source>
        <dbReference type="ARBA" id="ARBA00022723"/>
    </source>
</evidence>
<dbReference type="RefSeq" id="XP_058306084.1">
    <property type="nucleotide sequence ID" value="XM_058456096.1"/>
</dbReference>
<dbReference type="Pfam" id="PF02746">
    <property type="entry name" value="MR_MLE_N"/>
    <property type="match status" value="1"/>
</dbReference>
<comment type="caution">
    <text evidence="6">The sequence shown here is derived from an EMBL/GenBank/DDBJ whole genome shotgun (WGS) entry which is preliminary data.</text>
</comment>
<dbReference type="InterPro" id="IPR013341">
    <property type="entry name" value="Mandelate_racemase_N_dom"/>
</dbReference>
<reference evidence="6" key="1">
    <citation type="submission" date="2022-12" db="EMBL/GenBank/DDBJ databases">
        <authorList>
            <person name="Petersen C."/>
        </authorList>
    </citation>
    <scope>NUCLEOTIDE SEQUENCE</scope>
    <source>
        <strain evidence="6">IBT 15544</strain>
    </source>
</reference>
<dbReference type="SUPFAM" id="SSF51604">
    <property type="entry name" value="Enolase C-terminal domain-like"/>
    <property type="match status" value="1"/>
</dbReference>
<dbReference type="OrthoDB" id="2579025at2759"/>
<reference evidence="6" key="2">
    <citation type="journal article" date="2023" name="IMA Fungus">
        <title>Comparative genomic study of the Penicillium genus elucidates a diverse pangenome and 15 lateral gene transfer events.</title>
        <authorList>
            <person name="Petersen C."/>
            <person name="Sorensen T."/>
            <person name="Nielsen M.R."/>
            <person name="Sondergaard T.E."/>
            <person name="Sorensen J.L."/>
            <person name="Fitzpatrick D.A."/>
            <person name="Frisvad J.C."/>
            <person name="Nielsen K.L."/>
        </authorList>
    </citation>
    <scope>NUCLEOTIDE SEQUENCE</scope>
    <source>
        <strain evidence="6">IBT 15544</strain>
    </source>
</reference>
<evidence type="ECO:0000313" key="6">
    <source>
        <dbReference type="EMBL" id="KAJ5195596.1"/>
    </source>
</evidence>
<dbReference type="Pfam" id="PF13378">
    <property type="entry name" value="MR_MLE_C"/>
    <property type="match status" value="1"/>
</dbReference>
<protein>
    <recommendedName>
        <fullName evidence="5">Mandelate racemase/muconate lactonizing enzyme C-terminal domain-containing protein</fullName>
    </recommendedName>
</protein>
<gene>
    <name evidence="6" type="ORF">N7498_009034</name>
</gene>
<dbReference type="FunFam" id="3.30.390.10:FF:000003">
    <property type="entry name" value="D-galactonate dehydratase"/>
    <property type="match status" value="1"/>
</dbReference>
<proteinExistence type="predicted"/>
<dbReference type="Proteomes" id="UP001150904">
    <property type="component" value="Unassembled WGS sequence"/>
</dbReference>
<dbReference type="InterPro" id="IPR034593">
    <property type="entry name" value="DgoD-like"/>
</dbReference>
<evidence type="ECO:0000256" key="4">
    <source>
        <dbReference type="ARBA" id="ARBA00023239"/>
    </source>
</evidence>
<evidence type="ECO:0000256" key="3">
    <source>
        <dbReference type="ARBA" id="ARBA00022842"/>
    </source>
</evidence>
<evidence type="ECO:0000256" key="1">
    <source>
        <dbReference type="ARBA" id="ARBA00001946"/>
    </source>
</evidence>
<dbReference type="Gene3D" id="3.20.20.120">
    <property type="entry name" value="Enolase-like C-terminal domain"/>
    <property type="match status" value="1"/>
</dbReference>
<dbReference type="PANTHER" id="PTHR48080:SF2">
    <property type="entry name" value="D-GALACTONATE DEHYDRATASE"/>
    <property type="match status" value="1"/>
</dbReference>
<dbReference type="CDD" id="cd03325">
    <property type="entry name" value="D-galactonate_dehydratase"/>
    <property type="match status" value="1"/>
</dbReference>
<dbReference type="InterPro" id="IPR029017">
    <property type="entry name" value="Enolase-like_N"/>
</dbReference>
<dbReference type="InterPro" id="IPR029065">
    <property type="entry name" value="Enolase_C-like"/>
</dbReference>
<evidence type="ECO:0000259" key="5">
    <source>
        <dbReference type="SMART" id="SM00922"/>
    </source>
</evidence>
<dbReference type="EMBL" id="JAPQKR010000015">
    <property type="protein sequence ID" value="KAJ5195596.1"/>
    <property type="molecule type" value="Genomic_DNA"/>
</dbReference>
<dbReference type="InterPro" id="IPR036849">
    <property type="entry name" value="Enolase-like_C_sf"/>
</dbReference>
<dbReference type="GO" id="GO:0046872">
    <property type="term" value="F:metal ion binding"/>
    <property type="evidence" value="ECO:0007669"/>
    <property type="project" value="UniProtKB-KW"/>
</dbReference>
<dbReference type="SFLD" id="SFLDG00179">
    <property type="entry name" value="mandelate_racemase"/>
    <property type="match status" value="1"/>
</dbReference>
<dbReference type="SMART" id="SM00922">
    <property type="entry name" value="MR_MLE"/>
    <property type="match status" value="1"/>
</dbReference>
<dbReference type="Gene3D" id="3.30.390.10">
    <property type="entry name" value="Enolase-like, N-terminal domain"/>
    <property type="match status" value="1"/>
</dbReference>
<keyword evidence="3" id="KW-0460">Magnesium</keyword>
<dbReference type="InterPro" id="IPR013342">
    <property type="entry name" value="Mandelate_racemase_C"/>
</dbReference>
<keyword evidence="4" id="KW-0456">Lyase</keyword>
<accession>A0A9W9MA81</accession>
<keyword evidence="7" id="KW-1185">Reference proteome</keyword>
<comment type="cofactor">
    <cofactor evidence="1">
        <name>Mg(2+)</name>
        <dbReference type="ChEBI" id="CHEBI:18420"/>
    </cofactor>
</comment>
<dbReference type="InterPro" id="IPR023592">
    <property type="entry name" value="Galactonate_deHydtase"/>
</dbReference>
<sequence>MAKIKSVEYFRVKPRWLFVKITDEEGQFGWGEGTLEGHSLAVEGALDEIIPRIVGLEADDIEHIWQLIWRLGFYRGGPVFMSAMSGIDIALWDMKGRRLGVPVYQLLGGKVRNKAQVYAWIGGDRPSDVEAAAKARIAQGLKCIKMNATEDMNWLDSPSAIQSCVERLKQVKALGLDAGLDFHGRLHRPMAKQLAKALEPHQPLFIEEPLLCEHPEAIKQLSNHTTIPIAFGERLYTRWDIKRFLEDASVDILQPDIAHAGGISETKRIANMAETYDVAIAPHCPLGPIALAASLQVAVSTPNFVIQEMSLGMHYNVEAGDIDLNSYLVDKTVFEIADGFVAAPSKPGLGIEIDEELVRRISKVTEPWQPKEFYGPDGSIREW</sequence>
<dbReference type="SFLD" id="SFLDS00001">
    <property type="entry name" value="Enolase"/>
    <property type="match status" value="1"/>
</dbReference>
<dbReference type="GO" id="GO:0034194">
    <property type="term" value="P:D-galactonate catabolic process"/>
    <property type="evidence" value="ECO:0007669"/>
    <property type="project" value="InterPro"/>
</dbReference>
<dbReference type="SFLD" id="SFLDF00003">
    <property type="entry name" value="D-galactonate_dehydratase"/>
    <property type="match status" value="1"/>
</dbReference>
<dbReference type="AlphaFoldDB" id="A0A9W9MA81"/>
<keyword evidence="2" id="KW-0479">Metal-binding</keyword>